<dbReference type="Proteomes" id="UP000023152">
    <property type="component" value="Unassembled WGS sequence"/>
</dbReference>
<feature type="region of interest" description="Disordered" evidence="1">
    <location>
        <begin position="162"/>
        <end position="183"/>
    </location>
</feature>
<gene>
    <name evidence="2" type="ORF">RFI_00235</name>
</gene>
<evidence type="ECO:0000313" key="2">
    <source>
        <dbReference type="EMBL" id="ETO36826.1"/>
    </source>
</evidence>
<dbReference type="EMBL" id="ASPP01000232">
    <property type="protein sequence ID" value="ETO36826.1"/>
    <property type="molecule type" value="Genomic_DNA"/>
</dbReference>
<protein>
    <submittedName>
        <fullName evidence="2">Uncharacterized protein</fullName>
    </submittedName>
</protein>
<dbReference type="AlphaFoldDB" id="X6PF52"/>
<evidence type="ECO:0000256" key="1">
    <source>
        <dbReference type="SAM" id="MobiDB-lite"/>
    </source>
</evidence>
<name>X6PF52_RETFI</name>
<sequence>MTEMEKKEAITNFISYLSQIPSQARTDLVGDLCFAFFFSALTKEFEKHTSENEYKISEQGVERVLLALFEEYLRVNQINEDEVVRNEIIETLMKKIRNHTDYEKNDTMKFDLDFVCNIPIYITSVSSDETNERRQKHKAKREDRQTYEELNVSVIDEHGNVTNDTVSEMNPLSNGKAQRSRESITVNTVDTKENTSRSARESQIAIALEPLSVQQQQGLIKEWRDTTDRLKEIIFQLSDFEVLIFHCFL</sequence>
<evidence type="ECO:0000313" key="3">
    <source>
        <dbReference type="Proteomes" id="UP000023152"/>
    </source>
</evidence>
<keyword evidence="3" id="KW-1185">Reference proteome</keyword>
<proteinExistence type="predicted"/>
<comment type="caution">
    <text evidence="2">The sequence shown here is derived from an EMBL/GenBank/DDBJ whole genome shotgun (WGS) entry which is preliminary data.</text>
</comment>
<organism evidence="2 3">
    <name type="scientific">Reticulomyxa filosa</name>
    <dbReference type="NCBI Taxonomy" id="46433"/>
    <lineage>
        <taxon>Eukaryota</taxon>
        <taxon>Sar</taxon>
        <taxon>Rhizaria</taxon>
        <taxon>Retaria</taxon>
        <taxon>Foraminifera</taxon>
        <taxon>Monothalamids</taxon>
        <taxon>Reticulomyxidae</taxon>
        <taxon>Reticulomyxa</taxon>
    </lineage>
</organism>
<accession>X6PF52</accession>
<reference evidence="2 3" key="1">
    <citation type="journal article" date="2013" name="Curr. Biol.">
        <title>The Genome of the Foraminiferan Reticulomyxa filosa.</title>
        <authorList>
            <person name="Glockner G."/>
            <person name="Hulsmann N."/>
            <person name="Schleicher M."/>
            <person name="Noegel A.A."/>
            <person name="Eichinger L."/>
            <person name="Gallinger C."/>
            <person name="Pawlowski J."/>
            <person name="Sierra R."/>
            <person name="Euteneuer U."/>
            <person name="Pillet L."/>
            <person name="Moustafa A."/>
            <person name="Platzer M."/>
            <person name="Groth M."/>
            <person name="Szafranski K."/>
            <person name="Schliwa M."/>
        </authorList>
    </citation>
    <scope>NUCLEOTIDE SEQUENCE [LARGE SCALE GENOMIC DNA]</scope>
</reference>